<sequence length="348" mass="39477">MAKQSQTVEAFNRIMGELKNKIYKPIYFLTGDEPYFIDKIAEYIEHNVLSDSDKAFNQTVVYGRDTTVNDVINAARRFPMMSNYQVLIVKEAQNIKNLSDLEIYLKTPLESTILVVCHKLSSDGKKPSSKLSGVIKLAKQKGVAFESKKFYDYQIPDWIIGYLSSKGLKIDPVAANLLAEFVGNDLSRIAKELDKLIITLPPETKQVQPVDIERNIGVSRDFNRFELTKALGEANFARAYKIADHFAKNPNANPFVLTITAIYQYFVKILKYHLLPDKNKSSVAKALGVHEFFVSEYERAAKRYPAGRCVSIIHLLSDYDMRSKGVNNSSTDHGELLKELIYLIVFGR</sequence>
<dbReference type="SUPFAM" id="SSF48019">
    <property type="entry name" value="post-AAA+ oligomerization domain-like"/>
    <property type="match status" value="1"/>
</dbReference>
<dbReference type="Gene3D" id="3.40.50.300">
    <property type="entry name" value="P-loop containing nucleotide triphosphate hydrolases"/>
    <property type="match status" value="1"/>
</dbReference>
<dbReference type="NCBIfam" id="TIGR01128">
    <property type="entry name" value="holA"/>
    <property type="match status" value="1"/>
</dbReference>
<dbReference type="GO" id="GO:0003887">
    <property type="term" value="F:DNA-directed DNA polymerase activity"/>
    <property type="evidence" value="ECO:0007669"/>
    <property type="project" value="UniProtKB-KW"/>
</dbReference>
<dbReference type="KEGG" id="ttz:FHG85_03440"/>
<dbReference type="Gene3D" id="1.20.272.10">
    <property type="match status" value="1"/>
</dbReference>
<accession>A0A7D3XFE8</accession>
<dbReference type="Proteomes" id="UP000500961">
    <property type="component" value="Chromosome"/>
</dbReference>
<organism evidence="10 11">
    <name type="scientific">Tenuifilum thalassicum</name>
    <dbReference type="NCBI Taxonomy" id="2590900"/>
    <lineage>
        <taxon>Bacteria</taxon>
        <taxon>Pseudomonadati</taxon>
        <taxon>Bacteroidota</taxon>
        <taxon>Bacteroidia</taxon>
        <taxon>Bacteroidales</taxon>
        <taxon>Tenuifilaceae</taxon>
        <taxon>Tenuifilum</taxon>
    </lineage>
</organism>
<evidence type="ECO:0000313" key="10">
    <source>
        <dbReference type="EMBL" id="QKG79357.1"/>
    </source>
</evidence>
<dbReference type="InterPro" id="IPR010372">
    <property type="entry name" value="DNA_pol3_delta_N"/>
</dbReference>
<feature type="domain" description="DNA polymerase III delta N-terminal" evidence="9">
    <location>
        <begin position="27"/>
        <end position="146"/>
    </location>
</feature>
<evidence type="ECO:0000256" key="3">
    <source>
        <dbReference type="ARBA" id="ARBA00022679"/>
    </source>
</evidence>
<evidence type="ECO:0000256" key="8">
    <source>
        <dbReference type="ARBA" id="ARBA00049244"/>
    </source>
</evidence>
<evidence type="ECO:0000259" key="9">
    <source>
        <dbReference type="Pfam" id="PF06144"/>
    </source>
</evidence>
<comment type="similarity">
    <text evidence="7">Belongs to the DNA polymerase HolA subunit family.</text>
</comment>
<keyword evidence="3 10" id="KW-0808">Transferase</keyword>
<comment type="catalytic activity">
    <reaction evidence="8">
        <text>DNA(n) + a 2'-deoxyribonucleoside 5'-triphosphate = DNA(n+1) + diphosphate</text>
        <dbReference type="Rhea" id="RHEA:22508"/>
        <dbReference type="Rhea" id="RHEA-COMP:17339"/>
        <dbReference type="Rhea" id="RHEA-COMP:17340"/>
        <dbReference type="ChEBI" id="CHEBI:33019"/>
        <dbReference type="ChEBI" id="CHEBI:61560"/>
        <dbReference type="ChEBI" id="CHEBI:173112"/>
        <dbReference type="EC" id="2.7.7.7"/>
    </reaction>
</comment>
<name>A0A7D3XFE8_9BACT</name>
<dbReference type="Gene3D" id="1.10.8.60">
    <property type="match status" value="1"/>
</dbReference>
<keyword evidence="5" id="KW-0235">DNA replication</keyword>
<dbReference type="SUPFAM" id="SSF52540">
    <property type="entry name" value="P-loop containing nucleoside triphosphate hydrolases"/>
    <property type="match status" value="1"/>
</dbReference>
<evidence type="ECO:0000256" key="2">
    <source>
        <dbReference type="ARBA" id="ARBA00017703"/>
    </source>
</evidence>
<proteinExistence type="inferred from homology"/>
<dbReference type="PANTHER" id="PTHR34388">
    <property type="entry name" value="DNA POLYMERASE III SUBUNIT DELTA"/>
    <property type="match status" value="1"/>
</dbReference>
<evidence type="ECO:0000256" key="1">
    <source>
        <dbReference type="ARBA" id="ARBA00012417"/>
    </source>
</evidence>
<dbReference type="GO" id="GO:0003677">
    <property type="term" value="F:DNA binding"/>
    <property type="evidence" value="ECO:0007669"/>
    <property type="project" value="InterPro"/>
</dbReference>
<dbReference type="AlphaFoldDB" id="A0A7D3XFE8"/>
<dbReference type="InterPro" id="IPR008921">
    <property type="entry name" value="DNA_pol3_clamp-load_cplx_C"/>
</dbReference>
<keyword evidence="11" id="KW-1185">Reference proteome</keyword>
<evidence type="ECO:0000256" key="6">
    <source>
        <dbReference type="ARBA" id="ARBA00022932"/>
    </source>
</evidence>
<keyword evidence="4 10" id="KW-0548">Nucleotidyltransferase</keyword>
<evidence type="ECO:0000256" key="5">
    <source>
        <dbReference type="ARBA" id="ARBA00022705"/>
    </source>
</evidence>
<dbReference type="InterPro" id="IPR027417">
    <property type="entry name" value="P-loop_NTPase"/>
</dbReference>
<evidence type="ECO:0000313" key="11">
    <source>
        <dbReference type="Proteomes" id="UP000500961"/>
    </source>
</evidence>
<protein>
    <recommendedName>
        <fullName evidence="2">DNA polymerase III subunit delta</fullName>
        <ecNumber evidence="1">2.7.7.7</ecNumber>
    </recommendedName>
</protein>
<dbReference type="EMBL" id="CP041345">
    <property type="protein sequence ID" value="QKG79357.1"/>
    <property type="molecule type" value="Genomic_DNA"/>
</dbReference>
<reference evidence="10 11" key="1">
    <citation type="submission" date="2019-07" db="EMBL/GenBank/DDBJ databases">
        <title>Thalassofilum flectens gen. nov., sp. nov., a novel moderate thermophilic anaerobe from a shallow sea hot spring in Kunashir Island (Russia), representing a new family in the order Bacteroidales, and proposal of Thalassofilacea fam. nov.</title>
        <authorList>
            <person name="Kochetkova T.V."/>
            <person name="Podosokorskaya O.A."/>
            <person name="Novikov A."/>
            <person name="Elcheninov A.G."/>
            <person name="Toshchakov S.V."/>
            <person name="Kublanov I.V."/>
        </authorList>
    </citation>
    <scope>NUCLEOTIDE SEQUENCE [LARGE SCALE GENOMIC DNA]</scope>
    <source>
        <strain evidence="10 11">38-H</strain>
    </source>
</reference>
<keyword evidence="6" id="KW-0239">DNA-directed DNA polymerase</keyword>
<dbReference type="RefSeq" id="WP_173073026.1">
    <property type="nucleotide sequence ID" value="NZ_CP041345.1"/>
</dbReference>
<dbReference type="PANTHER" id="PTHR34388:SF1">
    <property type="entry name" value="DNA POLYMERASE III SUBUNIT DELTA"/>
    <property type="match status" value="1"/>
</dbReference>
<gene>
    <name evidence="10" type="primary">holA</name>
    <name evidence="10" type="ORF">FHG85_03440</name>
</gene>
<dbReference type="Pfam" id="PF06144">
    <property type="entry name" value="DNA_pol3_delta"/>
    <property type="match status" value="1"/>
</dbReference>
<dbReference type="GO" id="GO:0009360">
    <property type="term" value="C:DNA polymerase III complex"/>
    <property type="evidence" value="ECO:0007669"/>
    <property type="project" value="InterPro"/>
</dbReference>
<dbReference type="EC" id="2.7.7.7" evidence="1"/>
<evidence type="ECO:0000256" key="4">
    <source>
        <dbReference type="ARBA" id="ARBA00022695"/>
    </source>
</evidence>
<evidence type="ECO:0000256" key="7">
    <source>
        <dbReference type="ARBA" id="ARBA00034754"/>
    </source>
</evidence>
<dbReference type="InterPro" id="IPR005790">
    <property type="entry name" value="DNA_polIII_delta"/>
</dbReference>
<dbReference type="GO" id="GO:0006261">
    <property type="term" value="P:DNA-templated DNA replication"/>
    <property type="evidence" value="ECO:0007669"/>
    <property type="project" value="TreeGrafter"/>
</dbReference>